<name>A0A9X4AME9_9BACI</name>
<dbReference type="InterPro" id="IPR027477">
    <property type="entry name" value="Succ_DH/fumarate_Rdtase_cat_sf"/>
</dbReference>
<dbReference type="AlphaFoldDB" id="A0A9X4AME9"/>
<comment type="subcellular location">
    <subcellularLocation>
        <location evidence="12">Cytoplasm</location>
    </subcellularLocation>
</comment>
<evidence type="ECO:0000256" key="1">
    <source>
        <dbReference type="ARBA" id="ARBA00001974"/>
    </source>
</evidence>
<evidence type="ECO:0000256" key="6">
    <source>
        <dbReference type="ARBA" id="ARBA00022630"/>
    </source>
</evidence>
<keyword evidence="9 12" id="KW-0560">Oxidoreductase</keyword>
<evidence type="ECO:0000256" key="2">
    <source>
        <dbReference type="ARBA" id="ARBA00004950"/>
    </source>
</evidence>
<evidence type="ECO:0000256" key="5">
    <source>
        <dbReference type="ARBA" id="ARBA00021901"/>
    </source>
</evidence>
<dbReference type="SUPFAM" id="SSF56425">
    <property type="entry name" value="Succinate dehydrogenase/fumarate reductase flavoprotein, catalytic domain"/>
    <property type="match status" value="1"/>
</dbReference>
<evidence type="ECO:0000259" key="14">
    <source>
        <dbReference type="Pfam" id="PF02910"/>
    </source>
</evidence>
<comment type="similarity">
    <text evidence="3 12">Belongs to the FAD-dependent oxidoreductase 2 family. NadB subfamily.</text>
</comment>
<dbReference type="GO" id="GO:0033765">
    <property type="term" value="F:steroid dehydrogenase activity, acting on the CH-CH group of donors"/>
    <property type="evidence" value="ECO:0007669"/>
    <property type="project" value="UniProtKB-ARBA"/>
</dbReference>
<evidence type="ECO:0000256" key="12">
    <source>
        <dbReference type="RuleBase" id="RU362049"/>
    </source>
</evidence>
<evidence type="ECO:0000313" key="16">
    <source>
        <dbReference type="Proteomes" id="UP001145050"/>
    </source>
</evidence>
<keyword evidence="6 12" id="KW-0285">Flavoprotein</keyword>
<evidence type="ECO:0000256" key="8">
    <source>
        <dbReference type="ARBA" id="ARBA00022827"/>
    </source>
</evidence>
<evidence type="ECO:0000256" key="3">
    <source>
        <dbReference type="ARBA" id="ARBA00008562"/>
    </source>
</evidence>
<evidence type="ECO:0000256" key="11">
    <source>
        <dbReference type="NCBIfam" id="TIGR00551"/>
    </source>
</evidence>
<dbReference type="GO" id="GO:0008734">
    <property type="term" value="F:L-aspartate oxidase activity"/>
    <property type="evidence" value="ECO:0007669"/>
    <property type="project" value="UniProtKB-UniRule"/>
</dbReference>
<keyword evidence="16" id="KW-1185">Reference proteome</keyword>
<feature type="domain" description="Fumarate reductase/succinate dehydrogenase flavoprotein-like C-terminal" evidence="14">
    <location>
        <begin position="416"/>
        <end position="509"/>
    </location>
</feature>
<dbReference type="PANTHER" id="PTHR42716:SF2">
    <property type="entry name" value="L-ASPARTATE OXIDASE, CHLOROPLASTIC"/>
    <property type="match status" value="1"/>
</dbReference>
<evidence type="ECO:0000259" key="13">
    <source>
        <dbReference type="Pfam" id="PF00890"/>
    </source>
</evidence>
<keyword evidence="8 12" id="KW-0274">FAD</keyword>
<dbReference type="Proteomes" id="UP001145050">
    <property type="component" value="Unassembled WGS sequence"/>
</dbReference>
<dbReference type="InterPro" id="IPR003953">
    <property type="entry name" value="FAD-dep_OxRdtase_2_FAD-bd"/>
</dbReference>
<evidence type="ECO:0000256" key="10">
    <source>
        <dbReference type="ARBA" id="ARBA00048305"/>
    </source>
</evidence>
<dbReference type="Gene3D" id="3.90.700.10">
    <property type="entry name" value="Succinate dehydrogenase/fumarate reductase flavoprotein, catalytic domain"/>
    <property type="match status" value="1"/>
</dbReference>
<dbReference type="NCBIfam" id="NF005978">
    <property type="entry name" value="PRK08071.1"/>
    <property type="match status" value="1"/>
</dbReference>
<dbReference type="Gene3D" id="3.50.50.60">
    <property type="entry name" value="FAD/NAD(P)-binding domain"/>
    <property type="match status" value="1"/>
</dbReference>
<dbReference type="InterPro" id="IPR036188">
    <property type="entry name" value="FAD/NAD-bd_sf"/>
</dbReference>
<dbReference type="NCBIfam" id="TIGR00551">
    <property type="entry name" value="nadB"/>
    <property type="match status" value="1"/>
</dbReference>
<reference evidence="15" key="1">
    <citation type="submission" date="2022-06" db="EMBL/GenBank/DDBJ databases">
        <title>Aquibacillus sp. a new bacterium isolated from soil saline samples.</title>
        <authorList>
            <person name="Galisteo C."/>
            <person name="De La Haba R."/>
            <person name="Sanchez-Porro C."/>
            <person name="Ventosa A."/>
        </authorList>
    </citation>
    <scope>NUCLEOTIDE SEQUENCE</scope>
    <source>
        <strain evidence="15">3ASR75-11</strain>
    </source>
</reference>
<accession>A0A9X4AME9</accession>
<organism evidence="15 16">
    <name type="scientific">Terrihalobacillus insolitus</name>
    <dbReference type="NCBI Taxonomy" id="2950438"/>
    <lineage>
        <taxon>Bacteria</taxon>
        <taxon>Bacillati</taxon>
        <taxon>Bacillota</taxon>
        <taxon>Bacilli</taxon>
        <taxon>Bacillales</taxon>
        <taxon>Bacillaceae</taxon>
        <taxon>Terrihalobacillus</taxon>
    </lineage>
</organism>
<proteinExistence type="inferred from homology"/>
<dbReference type="RefSeq" id="WP_272435127.1">
    <property type="nucleotide sequence ID" value="NZ_JAMQKB010000001.1"/>
</dbReference>
<dbReference type="PANTHER" id="PTHR42716">
    <property type="entry name" value="L-ASPARTATE OXIDASE"/>
    <property type="match status" value="1"/>
</dbReference>
<gene>
    <name evidence="15" type="primary">nadB</name>
    <name evidence="15" type="ORF">NC797_02775</name>
</gene>
<evidence type="ECO:0000256" key="7">
    <source>
        <dbReference type="ARBA" id="ARBA00022642"/>
    </source>
</evidence>
<evidence type="ECO:0000313" key="15">
    <source>
        <dbReference type="EMBL" id="MDC3423430.1"/>
    </source>
</evidence>
<dbReference type="EMBL" id="JAMQKB010000001">
    <property type="protein sequence ID" value="MDC3423430.1"/>
    <property type="molecule type" value="Genomic_DNA"/>
</dbReference>
<dbReference type="Pfam" id="PF00890">
    <property type="entry name" value="FAD_binding_2"/>
    <property type="match status" value="1"/>
</dbReference>
<feature type="domain" description="FAD-dependent oxidoreductase 2 FAD-binding" evidence="13">
    <location>
        <begin position="5"/>
        <end position="372"/>
    </location>
</feature>
<comment type="catalytic activity">
    <reaction evidence="10">
        <text>L-aspartate + O2 = iminosuccinate + H2O2</text>
        <dbReference type="Rhea" id="RHEA:25876"/>
        <dbReference type="ChEBI" id="CHEBI:15379"/>
        <dbReference type="ChEBI" id="CHEBI:16240"/>
        <dbReference type="ChEBI" id="CHEBI:29991"/>
        <dbReference type="ChEBI" id="CHEBI:77875"/>
        <dbReference type="EC" id="1.4.3.16"/>
    </reaction>
    <physiologicalReaction direction="left-to-right" evidence="10">
        <dbReference type="Rhea" id="RHEA:25877"/>
    </physiologicalReaction>
</comment>
<sequence>MKKTDVIIIGSGIAALQLATQLRSDLNVIIFTKSSFTDSNSYKAQGGIACALGKTDNVEKHFTDTLEAGRYLQDQEAVRILTKEAPNMLQTFIQNQCPFDKDREGNLLLGKEGAHSENRIIHGGGDQTGRVVTDFLKDQLGQNITVIEHFLVYQLLIDKTTNTCFGLKGKNADNAVESYYAEHVVLAAGGAGQVYACTSNAKIATGDGIALAYQVGAELVDMEFVQFHPTLLYVCGEGKGLISEAVRGEGAVLSLEEGTRIMDGVHPMGDLAPRHVVSQTIYRYITNGQPVYLDISMIKNFEAKFPSITKLCHQHQAPIKDGKIPVAPGSHFLMGGVKVNLHGQTNINRLYAIGEVAASGVHGANRLASNSLLEGLVFGNKLATFLNGDDSKALHFREKPNVSRLHSAQSPMLPDRREIQESMMELTGIVRSKEMLEKQLAWLESFQIESLLSFDLSSLTKDTITTIFMLTTAKLITASALIRKESRGAHFRTDYPIEIESWKNRRIVQRRKAKARKEDQHEQIKACTTT</sequence>
<dbReference type="InterPro" id="IPR015939">
    <property type="entry name" value="Fum_Rdtase/Succ_DH_flav-like_C"/>
</dbReference>
<dbReference type="InterPro" id="IPR037099">
    <property type="entry name" value="Fum_R/Succ_DH_flav-like_C_sf"/>
</dbReference>
<comment type="cofactor">
    <cofactor evidence="1 12">
        <name>FAD</name>
        <dbReference type="ChEBI" id="CHEBI:57692"/>
    </cofactor>
</comment>
<dbReference type="SUPFAM" id="SSF46977">
    <property type="entry name" value="Succinate dehydrogenase/fumarate reductase flavoprotein C-terminal domain"/>
    <property type="match status" value="1"/>
</dbReference>
<comment type="caution">
    <text evidence="15">The sequence shown here is derived from an EMBL/GenBank/DDBJ whole genome shotgun (WGS) entry which is preliminary data.</text>
</comment>
<dbReference type="Gene3D" id="1.20.58.100">
    <property type="entry name" value="Fumarate reductase/succinate dehydrogenase flavoprotein-like, C-terminal domain"/>
    <property type="match status" value="1"/>
</dbReference>
<evidence type="ECO:0000256" key="4">
    <source>
        <dbReference type="ARBA" id="ARBA00012173"/>
    </source>
</evidence>
<comment type="pathway">
    <text evidence="2 12">Cofactor biosynthesis; NAD(+) biosynthesis; iminoaspartate from L-aspartate (oxidase route): step 1/1.</text>
</comment>
<dbReference type="InterPro" id="IPR005288">
    <property type="entry name" value="NadB"/>
</dbReference>
<protein>
    <recommendedName>
        <fullName evidence="5 11">L-aspartate oxidase</fullName>
        <ecNumber evidence="4 11">1.4.3.16</ecNumber>
    </recommendedName>
</protein>
<comment type="function">
    <text evidence="12">Catalyzes the oxidation of L-aspartate to iminoaspartate.</text>
</comment>
<dbReference type="GO" id="GO:0034628">
    <property type="term" value="P:'de novo' NAD+ biosynthetic process from L-aspartate"/>
    <property type="evidence" value="ECO:0007669"/>
    <property type="project" value="TreeGrafter"/>
</dbReference>
<dbReference type="GO" id="GO:0005737">
    <property type="term" value="C:cytoplasm"/>
    <property type="evidence" value="ECO:0007669"/>
    <property type="project" value="UniProtKB-SubCell"/>
</dbReference>
<dbReference type="SUPFAM" id="SSF51905">
    <property type="entry name" value="FAD/NAD(P)-binding domain"/>
    <property type="match status" value="1"/>
</dbReference>
<dbReference type="Pfam" id="PF02910">
    <property type="entry name" value="Succ_DH_flav_C"/>
    <property type="match status" value="1"/>
</dbReference>
<keyword evidence="7 12" id="KW-0662">Pyridine nucleotide biosynthesis</keyword>
<dbReference type="EC" id="1.4.3.16" evidence="4 11"/>
<evidence type="ECO:0000256" key="9">
    <source>
        <dbReference type="ARBA" id="ARBA00023002"/>
    </source>
</evidence>